<dbReference type="GO" id="GO:0006457">
    <property type="term" value="P:protein folding"/>
    <property type="evidence" value="ECO:0007669"/>
    <property type="project" value="EnsemblFungi"/>
</dbReference>
<dbReference type="Gene3D" id="3.40.30.10">
    <property type="entry name" value="Glutaredoxin"/>
    <property type="match status" value="1"/>
</dbReference>
<keyword evidence="3" id="KW-1185">Reference proteome</keyword>
<gene>
    <name evidence="2" type="ORF">BABINDRAFT_161085</name>
</gene>
<dbReference type="SUPFAM" id="SSF52833">
    <property type="entry name" value="Thioredoxin-like"/>
    <property type="match status" value="1"/>
</dbReference>
<sequence length="247" mass="28274">MSKESGLISKYQSQVVAESHSGADVYKQNQQEDVSDQEFDEDELLELLDDDDDAYMQKYREERISQLSTEFSKVKATASLKLEVGTVVELDTEKRLMELISAHGNNKQQNNVVCFYLPDFTKCGVMLTKLDGLAARYLSLNFYKINVLHAPFLVTKLGIKVLPVVLFYNDRGLEVNRIVGFDLLLLPNQREHDNFSVSELEHQLLSHRMINYRIDDHGLEIKPTGVQTTGKTIRNRLDDEDESDLDL</sequence>
<dbReference type="EMBL" id="KV454430">
    <property type="protein sequence ID" value="ODQ80092.1"/>
    <property type="molecule type" value="Genomic_DNA"/>
</dbReference>
<evidence type="ECO:0000313" key="3">
    <source>
        <dbReference type="Proteomes" id="UP000094336"/>
    </source>
</evidence>
<dbReference type="Proteomes" id="UP000094336">
    <property type="component" value="Unassembled WGS sequence"/>
</dbReference>
<dbReference type="GO" id="GO:0045944">
    <property type="term" value="P:positive regulation of transcription by RNA polymerase II"/>
    <property type="evidence" value="ECO:0007669"/>
    <property type="project" value="EnsemblFungi"/>
</dbReference>
<dbReference type="OrthoDB" id="10257948at2759"/>
<organism evidence="2 3">
    <name type="scientific">Babjeviella inositovora NRRL Y-12698</name>
    <dbReference type="NCBI Taxonomy" id="984486"/>
    <lineage>
        <taxon>Eukaryota</taxon>
        <taxon>Fungi</taxon>
        <taxon>Dikarya</taxon>
        <taxon>Ascomycota</taxon>
        <taxon>Saccharomycotina</taxon>
        <taxon>Pichiomycetes</taxon>
        <taxon>Serinales incertae sedis</taxon>
        <taxon>Babjeviella</taxon>
    </lineage>
</organism>
<reference evidence="3" key="1">
    <citation type="submission" date="2016-05" db="EMBL/GenBank/DDBJ databases">
        <title>Comparative genomics of biotechnologically important yeasts.</title>
        <authorList>
            <consortium name="DOE Joint Genome Institute"/>
            <person name="Riley R."/>
            <person name="Haridas S."/>
            <person name="Wolfe K.H."/>
            <person name="Lopes M.R."/>
            <person name="Hittinger C.T."/>
            <person name="Goker M."/>
            <person name="Salamov A."/>
            <person name="Wisecaver J."/>
            <person name="Long T.M."/>
            <person name="Aerts A.L."/>
            <person name="Barry K."/>
            <person name="Choi C."/>
            <person name="Clum A."/>
            <person name="Coughlan A.Y."/>
            <person name="Deshpande S."/>
            <person name="Douglass A.P."/>
            <person name="Hanson S.J."/>
            <person name="Klenk H.-P."/>
            <person name="Labutti K."/>
            <person name="Lapidus A."/>
            <person name="Lindquist E."/>
            <person name="Lipzen A."/>
            <person name="Meier-Kolthoff J.P."/>
            <person name="Ohm R.A."/>
            <person name="Otillar R.P."/>
            <person name="Pangilinan J."/>
            <person name="Peng Y."/>
            <person name="Rokas A."/>
            <person name="Rosa C.A."/>
            <person name="Scheuner C."/>
            <person name="Sibirny A.A."/>
            <person name="Slot J.C."/>
            <person name="Stielow J.B."/>
            <person name="Sun H."/>
            <person name="Kurtzman C.P."/>
            <person name="Blackwell M."/>
            <person name="Grigoriev I.V."/>
            <person name="Jeffries T.W."/>
        </authorList>
    </citation>
    <scope>NUCLEOTIDE SEQUENCE [LARGE SCALE GENOMIC DNA]</scope>
    <source>
        <strain evidence="3">NRRL Y-12698</strain>
    </source>
</reference>
<dbReference type="GO" id="GO:0071444">
    <property type="term" value="P:cellular response to pheromone"/>
    <property type="evidence" value="ECO:0007669"/>
    <property type="project" value="EnsemblFungi"/>
</dbReference>
<dbReference type="AlphaFoldDB" id="A0A1E3QSU7"/>
<name>A0A1E3QSU7_9ASCO</name>
<dbReference type="PANTHER" id="PTHR21148">
    <property type="entry name" value="THIOREDOXIN DOMAIN-CONTAINING PROTEIN 9"/>
    <property type="match status" value="1"/>
</dbReference>
<evidence type="ECO:0000313" key="2">
    <source>
        <dbReference type="EMBL" id="ODQ80092.1"/>
    </source>
</evidence>
<dbReference type="RefSeq" id="XP_018985420.1">
    <property type="nucleotide sequence ID" value="XM_019128644.1"/>
</dbReference>
<proteinExistence type="predicted"/>
<protein>
    <submittedName>
        <fullName evidence="2">Uncharacterized protein</fullName>
    </submittedName>
</protein>
<dbReference type="GeneID" id="30146497"/>
<evidence type="ECO:0000256" key="1">
    <source>
        <dbReference type="SAM" id="MobiDB-lite"/>
    </source>
</evidence>
<dbReference type="GO" id="GO:0031683">
    <property type="term" value="F:G-protein beta/gamma-subunit complex binding"/>
    <property type="evidence" value="ECO:0007669"/>
    <property type="project" value="EnsemblFungi"/>
</dbReference>
<feature type="region of interest" description="Disordered" evidence="1">
    <location>
        <begin position="17"/>
        <end position="39"/>
    </location>
</feature>
<dbReference type="STRING" id="984486.A0A1E3QSU7"/>
<accession>A0A1E3QSU7</accession>
<dbReference type="InterPro" id="IPR036249">
    <property type="entry name" value="Thioredoxin-like_sf"/>
</dbReference>